<sequence>MKFRLALDDLFVELERPIEAACYGAQNCRGLGRKPMSQVVGWARRAALAFPVLLLPASIAPPAAHAYDEPNIKRIDALRIDATDMLTLGNRTTYVVRIDFSDPTYGAQTRTLAPMEVTDETNSMCAIKSDLNPTPDIYVTFSPGTPEAVTLKTFYPSASSDWSSLEAVQATVAEALAAFAKSRQQVYRAKIAVSRAKAALAKAKASNRPAAIRSAKVTLVKARKKLAGLKVTLADAKASLVSARQDLEQLQGYIAYCQSRRIN</sequence>
<gene>
    <name evidence="1" type="ORF">EUA06_08295</name>
</gene>
<comment type="caution">
    <text evidence="1">The sequence shown here is derived from an EMBL/GenBank/DDBJ whole genome shotgun (WGS) entry which is preliminary data.</text>
</comment>
<evidence type="ECO:0000313" key="1">
    <source>
        <dbReference type="EMBL" id="RYB91322.1"/>
    </source>
</evidence>
<keyword evidence="2" id="KW-1185">Reference proteome</keyword>
<dbReference type="Proteomes" id="UP000291838">
    <property type="component" value="Unassembled WGS sequence"/>
</dbReference>
<name>A0A4V1RK77_9ACTN</name>
<dbReference type="AlphaFoldDB" id="A0A4V1RK77"/>
<organism evidence="1 2">
    <name type="scientific">Nocardioides glacieisoli</name>
    <dbReference type="NCBI Taxonomy" id="1168730"/>
    <lineage>
        <taxon>Bacteria</taxon>
        <taxon>Bacillati</taxon>
        <taxon>Actinomycetota</taxon>
        <taxon>Actinomycetes</taxon>
        <taxon>Propionibacteriales</taxon>
        <taxon>Nocardioidaceae</taxon>
        <taxon>Nocardioides</taxon>
    </lineage>
</organism>
<protein>
    <submittedName>
        <fullName evidence="1">Uncharacterized protein</fullName>
    </submittedName>
</protein>
<proteinExistence type="predicted"/>
<dbReference type="EMBL" id="SDWS01000003">
    <property type="protein sequence ID" value="RYB91322.1"/>
    <property type="molecule type" value="Genomic_DNA"/>
</dbReference>
<evidence type="ECO:0000313" key="2">
    <source>
        <dbReference type="Proteomes" id="UP000291838"/>
    </source>
</evidence>
<reference evidence="1 2" key="1">
    <citation type="submission" date="2019-01" db="EMBL/GenBank/DDBJ databases">
        <title>Novel species of Nocardioides.</title>
        <authorList>
            <person name="Liu Q."/>
            <person name="Xin Y.-H."/>
        </authorList>
    </citation>
    <scope>NUCLEOTIDE SEQUENCE [LARGE SCALE GENOMIC DNA]</scope>
    <source>
        <strain evidence="1 2">HLT3-15</strain>
    </source>
</reference>
<accession>A0A4V1RK77</accession>
<dbReference type="RefSeq" id="WP_129474571.1">
    <property type="nucleotide sequence ID" value="NZ_SDWS01000003.1"/>
</dbReference>